<feature type="region of interest" description="Disordered" evidence="1">
    <location>
        <begin position="82"/>
        <end position="107"/>
    </location>
</feature>
<evidence type="ECO:0000313" key="2">
    <source>
        <dbReference type="EMBL" id="CAD9577265.1"/>
    </source>
</evidence>
<dbReference type="SUPFAM" id="SSF48452">
    <property type="entry name" value="TPR-like"/>
    <property type="match status" value="1"/>
</dbReference>
<dbReference type="Gene3D" id="1.25.40.10">
    <property type="entry name" value="Tetratricopeptide repeat domain"/>
    <property type="match status" value="1"/>
</dbReference>
<dbReference type="Pfam" id="PF13424">
    <property type="entry name" value="TPR_12"/>
    <property type="match status" value="1"/>
</dbReference>
<reference evidence="2" key="1">
    <citation type="submission" date="2021-01" db="EMBL/GenBank/DDBJ databases">
        <authorList>
            <person name="Corre E."/>
            <person name="Pelletier E."/>
            <person name="Niang G."/>
            <person name="Scheremetjew M."/>
            <person name="Finn R."/>
            <person name="Kale V."/>
            <person name="Holt S."/>
            <person name="Cochrane G."/>
            <person name="Meng A."/>
            <person name="Brown T."/>
            <person name="Cohen L."/>
        </authorList>
    </citation>
    <scope>NUCLEOTIDE SEQUENCE</scope>
    <source>
        <strain evidence="2">B650</strain>
    </source>
</reference>
<evidence type="ECO:0000256" key="1">
    <source>
        <dbReference type="SAM" id="MobiDB-lite"/>
    </source>
</evidence>
<accession>A0A7S2KHK4</accession>
<organism evidence="2">
    <name type="scientific">Leptocylindrus danicus</name>
    <dbReference type="NCBI Taxonomy" id="163516"/>
    <lineage>
        <taxon>Eukaryota</taxon>
        <taxon>Sar</taxon>
        <taxon>Stramenopiles</taxon>
        <taxon>Ochrophyta</taxon>
        <taxon>Bacillariophyta</taxon>
        <taxon>Coscinodiscophyceae</taxon>
        <taxon>Chaetocerotophycidae</taxon>
        <taxon>Leptocylindrales</taxon>
        <taxon>Leptocylindraceae</taxon>
        <taxon>Leptocylindrus</taxon>
    </lineage>
</organism>
<evidence type="ECO:0008006" key="3">
    <source>
        <dbReference type="Google" id="ProtNLM"/>
    </source>
</evidence>
<proteinExistence type="predicted"/>
<protein>
    <recommendedName>
        <fullName evidence="3">MalT-like TPR region domain-containing protein</fullName>
    </recommendedName>
</protein>
<dbReference type="AlphaFoldDB" id="A0A7S2KHK4"/>
<name>A0A7S2KHK4_9STRA</name>
<dbReference type="EMBL" id="HBGY01014400">
    <property type="protein sequence ID" value="CAD9577265.1"/>
    <property type="molecule type" value="Transcribed_RNA"/>
</dbReference>
<sequence>MMATTTTNKSNNYSYAATNPLDDAMHLFDGILQSTGKQQKADVKHEITSGLLYMTQISPTSQTNLIDEALACFHRALDMTANVPNSKNNRSSTRKNEHSCSSHSSPRLLITKKKQEEIAKIHELLADAYRKKNDLTQSKVHIDAAMDLYEQLFGTNSEAYHRLFRQEHRLTCKIYAKTKQQNKKGLRRRSSNCVKLGLMDMEAGLLDEAQNRFEEALIVLKMRHGPESLEVVRVREMVGDVHVKRGEYEDARRIYIGVLKVMEQKIVQNPKEDARYQRVLVKLMNIVGFHSR</sequence>
<gene>
    <name evidence="2" type="ORF">LDAN0321_LOCUS9320</name>
</gene>
<dbReference type="InterPro" id="IPR011990">
    <property type="entry name" value="TPR-like_helical_dom_sf"/>
</dbReference>